<evidence type="ECO:0000259" key="9">
    <source>
        <dbReference type="PROSITE" id="PS50879"/>
    </source>
</evidence>
<protein>
    <recommendedName>
        <fullName evidence="3">ribonuclease H</fullName>
        <ecNumber evidence="3">3.1.26.4</ecNumber>
    </recommendedName>
</protein>
<sequence>MAKANTPKKFPSAIDTLLRIFQLKDKHIKVISPAPTPPTFVPAFKLNVEGTRKVSMEQEKSDNSRIKIYTDGSSLGGKVGAAVVLYEGEAKAPKTVLRARLGSNKKHTTFEAEAVGGVLATWILASCHIRTNDTISIYTDNQVLIQASRKPGAKPGQYLLQDFVNRLSRIVGTISLRWISGHTNVKGNEMADQEAKRAAEEGSSTREDLPPLLQQRLPISATAEKRAYHEELKTMWLNDWDNSPRKAKFDNIDPAFPFHRFHKLQDSLNRPQASILTQLRTSHIPLNRYLHRFAKRDSPKCTHCPRMDETVNHYLFQCSKYRRQRQEMMNKLGVMTSSDLNLRLLTSNPKAIRILLQYVSHTGRFSNYNGDVLLSNLQVEDDNNDGDNE</sequence>
<dbReference type="GO" id="GO:0046872">
    <property type="term" value="F:metal ion binding"/>
    <property type="evidence" value="ECO:0007669"/>
    <property type="project" value="UniProtKB-KW"/>
</dbReference>
<dbReference type="Gene3D" id="3.30.420.10">
    <property type="entry name" value="Ribonuclease H-like superfamily/Ribonuclease H"/>
    <property type="match status" value="1"/>
</dbReference>
<evidence type="ECO:0000256" key="2">
    <source>
        <dbReference type="ARBA" id="ARBA00005300"/>
    </source>
</evidence>
<reference evidence="10 11" key="1">
    <citation type="submission" date="2020-01" db="EMBL/GenBank/DDBJ databases">
        <authorList>
            <person name="Gupta K D."/>
        </authorList>
    </citation>
    <scope>NUCLEOTIDE SEQUENCE [LARGE SCALE GENOMIC DNA]</scope>
</reference>
<keyword evidence="4" id="KW-0540">Nuclease</keyword>
<feature type="domain" description="RNase H type-1" evidence="9">
    <location>
        <begin position="62"/>
        <end position="200"/>
    </location>
</feature>
<dbReference type="InterPro" id="IPR036397">
    <property type="entry name" value="RNaseH_sf"/>
</dbReference>
<dbReference type="OrthoDB" id="3044497at2759"/>
<dbReference type="PANTHER" id="PTHR10642:SF26">
    <property type="entry name" value="RIBONUCLEASE H1"/>
    <property type="match status" value="1"/>
</dbReference>
<dbReference type="InterPro" id="IPR050092">
    <property type="entry name" value="RNase_H"/>
</dbReference>
<dbReference type="SUPFAM" id="SSF53098">
    <property type="entry name" value="Ribonuclease H-like"/>
    <property type="match status" value="1"/>
</dbReference>
<accession>A0A8S0WT38</accession>
<dbReference type="PROSITE" id="PS50879">
    <property type="entry name" value="RNASE_H_1"/>
    <property type="match status" value="1"/>
</dbReference>
<dbReference type="EMBL" id="CACVBS010000090">
    <property type="protein sequence ID" value="CAA7270497.1"/>
    <property type="molecule type" value="Genomic_DNA"/>
</dbReference>
<gene>
    <name evidence="10" type="ORF">AAE3_LOCUS12710</name>
</gene>
<dbReference type="GO" id="GO:0043137">
    <property type="term" value="P:DNA replication, removal of RNA primer"/>
    <property type="evidence" value="ECO:0007669"/>
    <property type="project" value="TreeGrafter"/>
</dbReference>
<comment type="catalytic activity">
    <reaction evidence="1">
        <text>Endonucleolytic cleavage to 5'-phosphomonoester.</text>
        <dbReference type="EC" id="3.1.26.4"/>
    </reaction>
</comment>
<dbReference type="InterPro" id="IPR002156">
    <property type="entry name" value="RNaseH_domain"/>
</dbReference>
<feature type="region of interest" description="Disordered" evidence="8">
    <location>
        <begin position="189"/>
        <end position="210"/>
    </location>
</feature>
<organism evidence="10 11">
    <name type="scientific">Cyclocybe aegerita</name>
    <name type="common">Black poplar mushroom</name>
    <name type="synonym">Agrocybe aegerita</name>
    <dbReference type="NCBI Taxonomy" id="1973307"/>
    <lineage>
        <taxon>Eukaryota</taxon>
        <taxon>Fungi</taxon>
        <taxon>Dikarya</taxon>
        <taxon>Basidiomycota</taxon>
        <taxon>Agaricomycotina</taxon>
        <taxon>Agaricomycetes</taxon>
        <taxon>Agaricomycetidae</taxon>
        <taxon>Agaricales</taxon>
        <taxon>Agaricineae</taxon>
        <taxon>Bolbitiaceae</taxon>
        <taxon>Cyclocybe</taxon>
    </lineage>
</organism>
<keyword evidence="5" id="KW-0479">Metal-binding</keyword>
<evidence type="ECO:0000256" key="1">
    <source>
        <dbReference type="ARBA" id="ARBA00000077"/>
    </source>
</evidence>
<dbReference type="CDD" id="cd09276">
    <property type="entry name" value="Rnase_HI_RT_non_LTR"/>
    <property type="match status" value="1"/>
</dbReference>
<evidence type="ECO:0000256" key="3">
    <source>
        <dbReference type="ARBA" id="ARBA00012180"/>
    </source>
</evidence>
<dbReference type="AlphaFoldDB" id="A0A8S0WT38"/>
<feature type="compositionally biased region" description="Basic and acidic residues" evidence="8">
    <location>
        <begin position="193"/>
        <end position="209"/>
    </location>
</feature>
<evidence type="ECO:0000256" key="8">
    <source>
        <dbReference type="SAM" id="MobiDB-lite"/>
    </source>
</evidence>
<keyword evidence="7" id="KW-0378">Hydrolase</keyword>
<dbReference type="InterPro" id="IPR012337">
    <property type="entry name" value="RNaseH-like_sf"/>
</dbReference>
<evidence type="ECO:0000313" key="11">
    <source>
        <dbReference type="Proteomes" id="UP000467700"/>
    </source>
</evidence>
<keyword evidence="6" id="KW-0255">Endonuclease</keyword>
<comment type="similarity">
    <text evidence="2">Belongs to the RNase H family.</text>
</comment>
<dbReference type="GO" id="GO:0003676">
    <property type="term" value="F:nucleic acid binding"/>
    <property type="evidence" value="ECO:0007669"/>
    <property type="project" value="InterPro"/>
</dbReference>
<name>A0A8S0WT38_CYCAE</name>
<dbReference type="EC" id="3.1.26.4" evidence="3"/>
<evidence type="ECO:0000256" key="6">
    <source>
        <dbReference type="ARBA" id="ARBA00022759"/>
    </source>
</evidence>
<dbReference type="Proteomes" id="UP000467700">
    <property type="component" value="Unassembled WGS sequence"/>
</dbReference>
<keyword evidence="11" id="KW-1185">Reference proteome</keyword>
<dbReference type="PANTHER" id="PTHR10642">
    <property type="entry name" value="RIBONUCLEASE H1"/>
    <property type="match status" value="1"/>
</dbReference>
<evidence type="ECO:0000256" key="5">
    <source>
        <dbReference type="ARBA" id="ARBA00022723"/>
    </source>
</evidence>
<dbReference type="Pfam" id="PF00075">
    <property type="entry name" value="RNase_H"/>
    <property type="match status" value="1"/>
</dbReference>
<evidence type="ECO:0000256" key="7">
    <source>
        <dbReference type="ARBA" id="ARBA00022801"/>
    </source>
</evidence>
<comment type="caution">
    <text evidence="10">The sequence shown here is derived from an EMBL/GenBank/DDBJ whole genome shotgun (WGS) entry which is preliminary data.</text>
</comment>
<dbReference type="GO" id="GO:0004523">
    <property type="term" value="F:RNA-DNA hybrid ribonuclease activity"/>
    <property type="evidence" value="ECO:0007669"/>
    <property type="project" value="UniProtKB-EC"/>
</dbReference>
<evidence type="ECO:0000256" key="4">
    <source>
        <dbReference type="ARBA" id="ARBA00022722"/>
    </source>
</evidence>
<proteinExistence type="inferred from homology"/>
<evidence type="ECO:0000313" key="10">
    <source>
        <dbReference type="EMBL" id="CAA7270497.1"/>
    </source>
</evidence>